<evidence type="ECO:0000313" key="1">
    <source>
        <dbReference type="EMBL" id="EFM02001.1"/>
    </source>
</evidence>
<dbReference type="STRING" id="862515.HMPREF0658_0989"/>
<comment type="caution">
    <text evidence="1">The sequence shown here is derived from an EMBL/GenBank/DDBJ whole genome shotgun (WGS) entry which is preliminary data.</text>
</comment>
<dbReference type="HOGENOM" id="CLU_3083212_0_0_10"/>
<keyword evidence="2" id="KW-1185">Reference proteome</keyword>
<sequence length="52" mass="5999">MLAPQGFTFDIMPAGIEISIKKRVVRVITTRTTLLYVIKQFIREFGIRLFGL</sequence>
<dbReference type="Proteomes" id="UP000004394">
    <property type="component" value="Unassembled WGS sequence"/>
</dbReference>
<gene>
    <name evidence="1" type="ORF">HMPREF0658_0989</name>
</gene>
<name>E0NS38_9BACT</name>
<accession>E0NS38</accession>
<protein>
    <submittedName>
        <fullName evidence="1">Uncharacterized protein</fullName>
    </submittedName>
</protein>
<dbReference type="AlphaFoldDB" id="E0NS38"/>
<dbReference type="EMBL" id="AEEI01000034">
    <property type="protein sequence ID" value="EFM02001.1"/>
    <property type="molecule type" value="Genomic_DNA"/>
</dbReference>
<proteinExistence type="predicted"/>
<organism evidence="1 2">
    <name type="scientific">Hoylesella marshii DSM 16973 = JCM 13450</name>
    <dbReference type="NCBI Taxonomy" id="862515"/>
    <lineage>
        <taxon>Bacteria</taxon>
        <taxon>Pseudomonadati</taxon>
        <taxon>Bacteroidota</taxon>
        <taxon>Bacteroidia</taxon>
        <taxon>Bacteroidales</taxon>
        <taxon>Prevotellaceae</taxon>
        <taxon>Hoylesella</taxon>
    </lineage>
</organism>
<reference evidence="1" key="1">
    <citation type="submission" date="2010-07" db="EMBL/GenBank/DDBJ databases">
        <authorList>
            <person name="Muzny D."/>
            <person name="Qin X."/>
            <person name="Deng J."/>
            <person name="Jiang H."/>
            <person name="Liu Y."/>
            <person name="Qu J."/>
            <person name="Song X.-Z."/>
            <person name="Zhang L."/>
            <person name="Thornton R."/>
            <person name="Coyle M."/>
            <person name="Francisco L."/>
            <person name="Jackson L."/>
            <person name="Javaid M."/>
            <person name="Korchina V."/>
            <person name="Kovar C."/>
            <person name="Mata R."/>
            <person name="Mathew T."/>
            <person name="Ngo R."/>
            <person name="Nguyen L."/>
            <person name="Nguyen N."/>
            <person name="Okwuonu G."/>
            <person name="Ongeri F."/>
            <person name="Pham C."/>
            <person name="Simmons D."/>
            <person name="Wilczek-Boney K."/>
            <person name="Hale W."/>
            <person name="Jakkamsetti A."/>
            <person name="Pham P."/>
            <person name="Ruth R."/>
            <person name="San Lucas F."/>
            <person name="Warren J."/>
            <person name="Zhang J."/>
            <person name="Zhao Z."/>
            <person name="Zhou C."/>
            <person name="Zhu D."/>
            <person name="Lee S."/>
            <person name="Bess C."/>
            <person name="Blankenburg K."/>
            <person name="Forbes L."/>
            <person name="Fu Q."/>
            <person name="Gubbala S."/>
            <person name="Hirani K."/>
            <person name="Jayaseelan J.C."/>
            <person name="Lara F."/>
            <person name="Munidasa M."/>
            <person name="Palculict T."/>
            <person name="Patil S."/>
            <person name="Pu L.-L."/>
            <person name="Saada N."/>
            <person name="Tang L."/>
            <person name="Weissenberger G."/>
            <person name="Zhu Y."/>
            <person name="Hemphill L."/>
            <person name="Shang Y."/>
            <person name="Youmans B."/>
            <person name="Ayvaz T."/>
            <person name="Ross M."/>
            <person name="Santibanez J."/>
            <person name="Aqrawi P."/>
            <person name="Gross S."/>
            <person name="Joshi V."/>
            <person name="Fowler G."/>
            <person name="Nazareth L."/>
            <person name="Reid J."/>
            <person name="Worley K."/>
            <person name="Petrosino J."/>
            <person name="Highlander S."/>
            <person name="Gibbs R."/>
        </authorList>
    </citation>
    <scope>NUCLEOTIDE SEQUENCE [LARGE SCALE GENOMIC DNA]</scope>
    <source>
        <strain evidence="1">DSM 16973</strain>
    </source>
</reference>
<dbReference type="BioCyc" id="PMAR862515-HMP:GMOO-1005-MONOMER"/>
<evidence type="ECO:0000313" key="2">
    <source>
        <dbReference type="Proteomes" id="UP000004394"/>
    </source>
</evidence>